<evidence type="ECO:0000259" key="1">
    <source>
        <dbReference type="Pfam" id="PF00561"/>
    </source>
</evidence>
<dbReference type="GO" id="GO:0005737">
    <property type="term" value="C:cytoplasm"/>
    <property type="evidence" value="ECO:0007669"/>
    <property type="project" value="InterPro"/>
</dbReference>
<dbReference type="PANTHER" id="PTHR43722:SF1">
    <property type="entry name" value="PROLINE IMINOPEPTIDASE"/>
    <property type="match status" value="1"/>
</dbReference>
<accession>A0A812JPE4</accession>
<comment type="caution">
    <text evidence="2">The sequence shown here is derived from an EMBL/GenBank/DDBJ whole genome shotgun (WGS) entry which is preliminary data.</text>
</comment>
<dbReference type="AlphaFoldDB" id="A0A812JPE4"/>
<dbReference type="InterPro" id="IPR005944">
    <property type="entry name" value="Pro_iminopeptidase"/>
</dbReference>
<reference evidence="2" key="1">
    <citation type="submission" date="2021-02" db="EMBL/GenBank/DDBJ databases">
        <authorList>
            <person name="Dougan E. K."/>
            <person name="Rhodes N."/>
            <person name="Thang M."/>
            <person name="Chan C."/>
        </authorList>
    </citation>
    <scope>NUCLEOTIDE SEQUENCE</scope>
</reference>
<proteinExistence type="predicted"/>
<evidence type="ECO:0000313" key="2">
    <source>
        <dbReference type="EMBL" id="CAE7212351.1"/>
    </source>
</evidence>
<dbReference type="Proteomes" id="UP000604046">
    <property type="component" value="Unassembled WGS sequence"/>
</dbReference>
<dbReference type="OrthoDB" id="425534at2759"/>
<name>A0A812JPE4_9DINO</name>
<dbReference type="InterPro" id="IPR000073">
    <property type="entry name" value="AB_hydrolase_1"/>
</dbReference>
<organism evidence="2 3">
    <name type="scientific">Symbiodinium natans</name>
    <dbReference type="NCBI Taxonomy" id="878477"/>
    <lineage>
        <taxon>Eukaryota</taxon>
        <taxon>Sar</taxon>
        <taxon>Alveolata</taxon>
        <taxon>Dinophyceae</taxon>
        <taxon>Suessiales</taxon>
        <taxon>Symbiodiniaceae</taxon>
        <taxon>Symbiodinium</taxon>
    </lineage>
</organism>
<dbReference type="SUPFAM" id="SSF53474">
    <property type="entry name" value="alpha/beta-Hydrolases"/>
    <property type="match status" value="2"/>
</dbReference>
<gene>
    <name evidence="2" type="primary">caeA</name>
    <name evidence="2" type="ORF">SNAT2548_LOCUS7200</name>
</gene>
<evidence type="ECO:0000313" key="3">
    <source>
        <dbReference type="Proteomes" id="UP000604046"/>
    </source>
</evidence>
<sequence>MAGLDEGPQAQEKLRPHPFVAAVAHSCEEACEMFVRKRDFYEIMNDLEARKDKLCTTCRETAFRGSAASPNPRIFQTVGTRLLNMKVGQVDYPVNVSIGYVKAPLMYSTPQRTAIYNTWFTIYQARIQPAPKGMIMVHQGGPMAHIDDSGPGSFVDYLEELQHYDLVSVDQRGMGLSYAGLLENFTTPESFDEFAAYLALPNSVWNSVGRVGMLAVGSVNDVNNVTHEAPCADLAAKAKNSWLLPTDYANHDEVKNYLNGKARWTSPCSAKFDRGDGDGGSYNLLQYMGTQALAHDVEWLRWALGSPAISVLGFSYGTRFAAAYASQFPGAIQRVAVTGVEAPQPDLLEMARGSAANTAQVLGFIQSQCAESLECRHNPFNKTDKNLVTPPGRYFEGDINEAVNELFKRSADGGSWYGLNCPGKGLTTYQLTSFLAMFLTNLPPATWRPIYQDETWPVGFLMLPATVYLMLQNPCKFARDDPPDSGFGDLAIFFLIPALDMTGKWQLNQVAKEISSFAADRAFAPSLRMYLSYAQAAYGWPQLPTPIGFSHPSVNAVAVNPLYDQRTGMNNAQQFQLNFPNSSLVTSLSGGHCVQVSADPSLTHGPAGYKVLMEFLFFGWKPTSGQVVGDFVKIDFAVGAKLAPAFLKRLTLNRYTVRSVCSRRVRCKCFVLDHAVNKPSTKSALASESGKSLQGQSQSSLFELCTGENLRNQALGRKRQVKQQLVEADLCSDGRGTPLWGVGCEVWCCPAGEIWCAGCAEPNTDKNGCQRCLGGYVLEHGRCTACMDMPGWMDADGDNCFAVATSFTKRCSETRFHGISSNTACCKCGGGLRQATPFAYYSQPMLFGESSVLGWPLPRTAARYSVNKDCQLATYNLTLDGETGRLKLRDGCGVVGCGGAVRQAFQVSCTITAHQEHGLNASAEMSVIADPSMVYDSPVLIVTPNTAHSFTPRTVFAEHKFGITCLPDGIMPWVGISSSNGTITVNAHISEQASGLTSLPLPGLEDSVGGLCSVVDTNSSTQTSVIILAPWMWSSIHFPESNLRITVGESALPLLAYAGDGARVSPTRFSMECMEVPDAVQFEFDELTGFGSLNGYGVSPWLQQ</sequence>
<keyword evidence="3" id="KW-1185">Reference proteome</keyword>
<feature type="domain" description="AB hydrolase-1" evidence="1">
    <location>
        <begin position="136"/>
        <end position="355"/>
    </location>
</feature>
<dbReference type="PANTHER" id="PTHR43722">
    <property type="entry name" value="PROLINE IMINOPEPTIDASE"/>
    <property type="match status" value="1"/>
</dbReference>
<protein>
    <submittedName>
        <fullName evidence="2">CaeA protein</fullName>
    </submittedName>
</protein>
<dbReference type="InterPro" id="IPR029058">
    <property type="entry name" value="AB_hydrolase_fold"/>
</dbReference>
<dbReference type="GO" id="GO:0004177">
    <property type="term" value="F:aminopeptidase activity"/>
    <property type="evidence" value="ECO:0007669"/>
    <property type="project" value="UniProtKB-EC"/>
</dbReference>
<dbReference type="GO" id="GO:0006508">
    <property type="term" value="P:proteolysis"/>
    <property type="evidence" value="ECO:0007669"/>
    <property type="project" value="InterPro"/>
</dbReference>
<dbReference type="Pfam" id="PF00561">
    <property type="entry name" value="Abhydrolase_1"/>
    <property type="match status" value="1"/>
</dbReference>
<dbReference type="EMBL" id="CAJNDS010000495">
    <property type="protein sequence ID" value="CAE7212351.1"/>
    <property type="molecule type" value="Genomic_DNA"/>
</dbReference>
<dbReference type="Gene3D" id="3.40.50.1820">
    <property type="entry name" value="alpha/beta hydrolase"/>
    <property type="match status" value="1"/>
</dbReference>